<feature type="region of interest" description="Disordered" evidence="1">
    <location>
        <begin position="228"/>
        <end position="288"/>
    </location>
</feature>
<accession>A0A1J9QQA9</accession>
<comment type="caution">
    <text evidence="3">The sequence shown here is derived from an EMBL/GenBank/DDBJ whole genome shotgun (WGS) entry which is preliminary data.</text>
</comment>
<sequence>MKTSRLESANGFPRHLRQNRLLRKLLKAHHAATYDPPPASHPVQHPVQHATKCEQEKEIAERMVPDIHITPPPSYHEIPRSAPAVREVPRFRPTIHDPDPHLRAAHSVASLGSTILTNVPLLSGLDEMDLRRCPSASTLLPPTTYQAAAPLRHHRSADNLLSRHSSSGPTTLPPASPLSSHPVDPSSPPTEPDHQSAAHHQQQRRRRAAKPPSLKRATSYPLISVSIMTPIREEPRSPRPGALTTAASPRRLPSILRPAPSSRHRLRPSPKKRVRFSLSSDSDSDSVSPASLIHHPQYAQHHGQLTFLFATAAVASLLLFLFAVTVADDCVAGLAWAWRWSARLEYAVAFAVGCGVAHWLVAAGVGLGVGAGIDDVVGGTLARAREEGWC</sequence>
<feature type="transmembrane region" description="Helical" evidence="2">
    <location>
        <begin position="346"/>
        <end position="373"/>
    </location>
</feature>
<evidence type="ECO:0000256" key="1">
    <source>
        <dbReference type="SAM" id="MobiDB-lite"/>
    </source>
</evidence>
<reference evidence="3 4" key="1">
    <citation type="submission" date="2016-10" db="EMBL/GenBank/DDBJ databases">
        <title>Proteomics and genomics reveal pathogen-plant mechanisms compatible with a hemibiotrophic lifestyle of Diplodia corticola.</title>
        <authorList>
            <person name="Fernandes I."/>
            <person name="De Jonge R."/>
            <person name="Van De Peer Y."/>
            <person name="Devreese B."/>
            <person name="Alves A."/>
            <person name="Esteves A.C."/>
        </authorList>
    </citation>
    <scope>NUCLEOTIDE SEQUENCE [LARGE SCALE GENOMIC DNA]</scope>
    <source>
        <strain evidence="3 4">CBS 112549</strain>
    </source>
</reference>
<keyword evidence="2" id="KW-0812">Transmembrane</keyword>
<dbReference type="EMBL" id="MNUE01000058">
    <property type="protein sequence ID" value="OJD30641.1"/>
    <property type="molecule type" value="Genomic_DNA"/>
</dbReference>
<feature type="region of interest" description="Disordered" evidence="1">
    <location>
        <begin position="160"/>
        <end position="216"/>
    </location>
</feature>
<feature type="compositionally biased region" description="Low complexity" evidence="1">
    <location>
        <begin position="277"/>
        <end position="288"/>
    </location>
</feature>
<name>A0A1J9QQA9_9PEZI</name>
<dbReference type="GeneID" id="31017784"/>
<dbReference type="RefSeq" id="XP_020126901.1">
    <property type="nucleotide sequence ID" value="XM_020277523.1"/>
</dbReference>
<dbReference type="Proteomes" id="UP000183809">
    <property type="component" value="Unassembled WGS sequence"/>
</dbReference>
<dbReference type="OrthoDB" id="10646221at2759"/>
<keyword evidence="4" id="KW-1185">Reference proteome</keyword>
<proteinExistence type="predicted"/>
<dbReference type="AlphaFoldDB" id="A0A1J9QQA9"/>
<keyword evidence="2" id="KW-1133">Transmembrane helix</keyword>
<evidence type="ECO:0000313" key="4">
    <source>
        <dbReference type="Proteomes" id="UP000183809"/>
    </source>
</evidence>
<evidence type="ECO:0000256" key="2">
    <source>
        <dbReference type="SAM" id="Phobius"/>
    </source>
</evidence>
<feature type="transmembrane region" description="Helical" evidence="2">
    <location>
        <begin position="305"/>
        <end position="326"/>
    </location>
</feature>
<gene>
    <name evidence="3" type="ORF">BKCO1_5800011</name>
</gene>
<keyword evidence="2" id="KW-0472">Membrane</keyword>
<protein>
    <submittedName>
        <fullName evidence="3">Uncharacterized protein</fullName>
    </submittedName>
</protein>
<organism evidence="3 4">
    <name type="scientific">Diplodia corticola</name>
    <dbReference type="NCBI Taxonomy" id="236234"/>
    <lineage>
        <taxon>Eukaryota</taxon>
        <taxon>Fungi</taxon>
        <taxon>Dikarya</taxon>
        <taxon>Ascomycota</taxon>
        <taxon>Pezizomycotina</taxon>
        <taxon>Dothideomycetes</taxon>
        <taxon>Dothideomycetes incertae sedis</taxon>
        <taxon>Botryosphaeriales</taxon>
        <taxon>Botryosphaeriaceae</taxon>
        <taxon>Diplodia</taxon>
    </lineage>
</organism>
<evidence type="ECO:0000313" key="3">
    <source>
        <dbReference type="EMBL" id="OJD30641.1"/>
    </source>
</evidence>
<feature type="compositionally biased region" description="Basic residues" evidence="1">
    <location>
        <begin position="262"/>
        <end position="275"/>
    </location>
</feature>